<gene>
    <name evidence="2" type="ORF">RHS01_08028</name>
</gene>
<reference evidence="2" key="1">
    <citation type="submission" date="2020-09" db="EMBL/GenBank/DDBJ databases">
        <title>Comparative genome analyses of four rice-infecting Rhizoctonia solani isolates reveal extensive enrichment of homogalacturonan modification genes.</title>
        <authorList>
            <person name="Lee D.-Y."/>
            <person name="Jeon J."/>
            <person name="Kim K.-T."/>
            <person name="Cheong K."/>
            <person name="Song H."/>
            <person name="Choi G."/>
            <person name="Ko J."/>
            <person name="Opiyo S.O."/>
            <person name="Zuo S."/>
            <person name="Madhav S."/>
            <person name="Lee Y.-H."/>
            <person name="Wang G.-L."/>
        </authorList>
    </citation>
    <scope>NUCLEOTIDE SEQUENCE</scope>
    <source>
        <strain evidence="2">AG1-IA B2</strain>
    </source>
</reference>
<dbReference type="Proteomes" id="UP000614334">
    <property type="component" value="Unassembled WGS sequence"/>
</dbReference>
<name>A0A8H7M2L4_9AGAM</name>
<feature type="compositionally biased region" description="Polar residues" evidence="1">
    <location>
        <begin position="40"/>
        <end position="75"/>
    </location>
</feature>
<dbReference type="AlphaFoldDB" id="A0A8H7M2L4"/>
<comment type="caution">
    <text evidence="2">The sequence shown here is derived from an EMBL/GenBank/DDBJ whole genome shotgun (WGS) entry which is preliminary data.</text>
</comment>
<organism evidence="2 3">
    <name type="scientific">Rhizoctonia solani</name>
    <dbReference type="NCBI Taxonomy" id="456999"/>
    <lineage>
        <taxon>Eukaryota</taxon>
        <taxon>Fungi</taxon>
        <taxon>Dikarya</taxon>
        <taxon>Basidiomycota</taxon>
        <taxon>Agaricomycotina</taxon>
        <taxon>Agaricomycetes</taxon>
        <taxon>Cantharellales</taxon>
        <taxon>Ceratobasidiaceae</taxon>
        <taxon>Rhizoctonia</taxon>
    </lineage>
</organism>
<evidence type="ECO:0000313" key="2">
    <source>
        <dbReference type="EMBL" id="KAF8752332.1"/>
    </source>
</evidence>
<protein>
    <submittedName>
        <fullName evidence="2">Uncharacterized protein</fullName>
    </submittedName>
</protein>
<accession>A0A8H7M2L4</accession>
<evidence type="ECO:0000313" key="3">
    <source>
        <dbReference type="Proteomes" id="UP000614334"/>
    </source>
</evidence>
<evidence type="ECO:0000256" key="1">
    <source>
        <dbReference type="SAM" id="MobiDB-lite"/>
    </source>
</evidence>
<proteinExistence type="predicted"/>
<dbReference type="EMBL" id="JACYCF010000016">
    <property type="protein sequence ID" value="KAF8752332.1"/>
    <property type="molecule type" value="Genomic_DNA"/>
</dbReference>
<feature type="region of interest" description="Disordered" evidence="1">
    <location>
        <begin position="1"/>
        <end position="75"/>
    </location>
</feature>
<sequence>MQAYTRLMNRRPLLGPCVSQSQTDDDCPAKLTHVTPTIPPISSQPHSYSVQETSSRNKPSTNAESRNTTGFGPPV</sequence>